<evidence type="ECO:0000256" key="7">
    <source>
        <dbReference type="ARBA" id="ARBA00074218"/>
    </source>
</evidence>
<dbReference type="GO" id="GO:0003700">
    <property type="term" value="F:DNA-binding transcription factor activity"/>
    <property type="evidence" value="ECO:0007669"/>
    <property type="project" value="InterPro"/>
</dbReference>
<keyword evidence="6" id="KW-0804">Transcription</keyword>
<dbReference type="SUPFAM" id="SSF46785">
    <property type="entry name" value="Winged helix' DNA-binding domain"/>
    <property type="match status" value="1"/>
</dbReference>
<dbReference type="Pfam" id="PF00126">
    <property type="entry name" value="HTH_1"/>
    <property type="match status" value="1"/>
</dbReference>
<evidence type="ECO:0000256" key="2">
    <source>
        <dbReference type="ARBA" id="ARBA00022491"/>
    </source>
</evidence>
<feature type="domain" description="HTH lysR-type" evidence="8">
    <location>
        <begin position="20"/>
        <end position="76"/>
    </location>
</feature>
<accession>A0A1C6UGI1</accession>
<keyword evidence="4" id="KW-0238">DNA-binding</keyword>
<dbReference type="Pfam" id="PF03466">
    <property type="entry name" value="LysR_substrate"/>
    <property type="match status" value="1"/>
</dbReference>
<protein>
    <recommendedName>
        <fullName evidence="7">HTH-type transcriptional regulator LysG</fullName>
    </recommendedName>
</protein>
<dbReference type="AlphaFoldDB" id="A0A1C6UGI1"/>
<proteinExistence type="inferred from homology"/>
<dbReference type="STRING" id="47871.GA0070608_1136"/>
<dbReference type="NCBIfam" id="NF009888">
    <property type="entry name" value="PRK13348.1"/>
    <property type="match status" value="1"/>
</dbReference>
<keyword evidence="2" id="KW-0678">Repressor</keyword>
<dbReference type="FunFam" id="1.10.10.10:FF:000456">
    <property type="entry name" value="LysR family transcriptional regulator ArgP"/>
    <property type="match status" value="1"/>
</dbReference>
<keyword evidence="5" id="KW-0010">Activator</keyword>
<dbReference type="InterPro" id="IPR050176">
    <property type="entry name" value="LTTR"/>
</dbReference>
<dbReference type="InterPro" id="IPR036388">
    <property type="entry name" value="WH-like_DNA-bd_sf"/>
</dbReference>
<dbReference type="Gene3D" id="1.10.10.10">
    <property type="entry name" value="Winged helix-like DNA-binding domain superfamily/Winged helix DNA-binding domain"/>
    <property type="match status" value="1"/>
</dbReference>
<name>A0A1C6UGI1_9ACTN</name>
<dbReference type="PANTHER" id="PTHR30579:SF2">
    <property type="entry name" value="HTH-TYPE TRANSCRIPTIONAL REGULATOR ARGP"/>
    <property type="match status" value="1"/>
</dbReference>
<evidence type="ECO:0000256" key="6">
    <source>
        <dbReference type="ARBA" id="ARBA00023163"/>
    </source>
</evidence>
<dbReference type="PROSITE" id="PS50931">
    <property type="entry name" value="HTH_LYSR"/>
    <property type="match status" value="1"/>
</dbReference>
<dbReference type="GO" id="GO:0003677">
    <property type="term" value="F:DNA binding"/>
    <property type="evidence" value="ECO:0007669"/>
    <property type="project" value="UniProtKB-KW"/>
</dbReference>
<sequence length="314" mass="34128">MSDAAQLKILMADKLSFIMLDSTQLRTFAAVVREGSFEAAAQSLHVTPSAVSQRIKALEQAVGQVLVRRSKPCRATDAGRPLLRLAGQVALLEREALHAARPPAVGGPAPTRVTVVANGDSLGTWFVGALARLPTELALLFDVRRDDEEHTAELIRDGTAMAAVTAQREAVQGCRVERLGAMRYVALARAGFAARHFPDGLTEAALGSAPMMAFDRKDQLQHTFARTVTRRRIDPPIHYVPSFDGFNEAVRLGLGWGMVPERFARADLATGHCVDLGAGRHLDRPLYWQHWRVESAILDALTAAVRAMAGAELR</sequence>
<evidence type="ECO:0000313" key="10">
    <source>
        <dbReference type="Proteomes" id="UP000199343"/>
    </source>
</evidence>
<dbReference type="InterPro" id="IPR036390">
    <property type="entry name" value="WH_DNA-bd_sf"/>
</dbReference>
<dbReference type="NCBIfam" id="NF002964">
    <property type="entry name" value="PRK03635.1"/>
    <property type="match status" value="1"/>
</dbReference>
<organism evidence="9 10">
    <name type="scientific">Micromonospora peucetia</name>
    <dbReference type="NCBI Taxonomy" id="47871"/>
    <lineage>
        <taxon>Bacteria</taxon>
        <taxon>Bacillati</taxon>
        <taxon>Actinomycetota</taxon>
        <taxon>Actinomycetes</taxon>
        <taxon>Micromonosporales</taxon>
        <taxon>Micromonosporaceae</taxon>
        <taxon>Micromonospora</taxon>
    </lineage>
</organism>
<evidence type="ECO:0000256" key="1">
    <source>
        <dbReference type="ARBA" id="ARBA00009437"/>
    </source>
</evidence>
<dbReference type="NCBIfam" id="TIGR03298">
    <property type="entry name" value="argP"/>
    <property type="match status" value="1"/>
</dbReference>
<reference evidence="9 10" key="1">
    <citation type="submission" date="2016-06" db="EMBL/GenBank/DDBJ databases">
        <authorList>
            <person name="Kjaerup R.B."/>
            <person name="Dalgaard T.S."/>
            <person name="Juul-Madsen H.R."/>
        </authorList>
    </citation>
    <scope>NUCLEOTIDE SEQUENCE [LARGE SCALE GENOMIC DNA]</scope>
    <source>
        <strain evidence="9 10">DSM 43363</strain>
    </source>
</reference>
<evidence type="ECO:0000259" key="8">
    <source>
        <dbReference type="PROSITE" id="PS50931"/>
    </source>
</evidence>
<dbReference type="InterPro" id="IPR000847">
    <property type="entry name" value="LysR_HTH_N"/>
</dbReference>
<dbReference type="InterPro" id="IPR017685">
    <property type="entry name" value="ArgP"/>
</dbReference>
<evidence type="ECO:0000256" key="3">
    <source>
        <dbReference type="ARBA" id="ARBA00023015"/>
    </source>
</evidence>
<gene>
    <name evidence="9" type="ORF">GA0070608_1136</name>
</gene>
<dbReference type="EMBL" id="FMIC01000002">
    <property type="protein sequence ID" value="SCL53190.1"/>
    <property type="molecule type" value="Genomic_DNA"/>
</dbReference>
<comment type="similarity">
    <text evidence="1">Belongs to the LysR transcriptional regulatory family.</text>
</comment>
<dbReference type="Proteomes" id="UP000199343">
    <property type="component" value="Unassembled WGS sequence"/>
</dbReference>
<dbReference type="Gene3D" id="3.40.190.290">
    <property type="match status" value="1"/>
</dbReference>
<dbReference type="SUPFAM" id="SSF53850">
    <property type="entry name" value="Periplasmic binding protein-like II"/>
    <property type="match status" value="1"/>
</dbReference>
<dbReference type="InterPro" id="IPR005119">
    <property type="entry name" value="LysR_subst-bd"/>
</dbReference>
<evidence type="ECO:0000313" key="9">
    <source>
        <dbReference type="EMBL" id="SCL53190.1"/>
    </source>
</evidence>
<dbReference type="PANTHER" id="PTHR30579">
    <property type="entry name" value="TRANSCRIPTIONAL REGULATOR"/>
    <property type="match status" value="1"/>
</dbReference>
<keyword evidence="3" id="KW-0805">Transcription regulation</keyword>
<evidence type="ECO:0000256" key="5">
    <source>
        <dbReference type="ARBA" id="ARBA00023159"/>
    </source>
</evidence>
<evidence type="ECO:0000256" key="4">
    <source>
        <dbReference type="ARBA" id="ARBA00023125"/>
    </source>
</evidence>